<accession>A0ABR2GEJ6</accession>
<evidence type="ECO:0000313" key="2">
    <source>
        <dbReference type="Proteomes" id="UP001472677"/>
    </source>
</evidence>
<protein>
    <submittedName>
        <fullName evidence="1">Uncharacterized protein</fullName>
    </submittedName>
</protein>
<proteinExistence type="predicted"/>
<name>A0ABR2GEJ6_9ROSI</name>
<sequence length="99" mass="10624">MWFPTQWCSSPPLDFADGAFVTGDQRKPRMGFECAKGDDEGAGSVTLALGGVVYNSDMISIVEARVSSMNSSGVVMKNEGLGGEDMNILKVTCWGLIER</sequence>
<keyword evidence="2" id="KW-1185">Reference proteome</keyword>
<evidence type="ECO:0000313" key="1">
    <source>
        <dbReference type="EMBL" id="KAK8600931.1"/>
    </source>
</evidence>
<gene>
    <name evidence="1" type="ORF">V6N12_050776</name>
</gene>
<comment type="caution">
    <text evidence="1">The sequence shown here is derived from an EMBL/GenBank/DDBJ whole genome shotgun (WGS) entry which is preliminary data.</text>
</comment>
<organism evidence="1 2">
    <name type="scientific">Hibiscus sabdariffa</name>
    <name type="common">roselle</name>
    <dbReference type="NCBI Taxonomy" id="183260"/>
    <lineage>
        <taxon>Eukaryota</taxon>
        <taxon>Viridiplantae</taxon>
        <taxon>Streptophyta</taxon>
        <taxon>Embryophyta</taxon>
        <taxon>Tracheophyta</taxon>
        <taxon>Spermatophyta</taxon>
        <taxon>Magnoliopsida</taxon>
        <taxon>eudicotyledons</taxon>
        <taxon>Gunneridae</taxon>
        <taxon>Pentapetalae</taxon>
        <taxon>rosids</taxon>
        <taxon>malvids</taxon>
        <taxon>Malvales</taxon>
        <taxon>Malvaceae</taxon>
        <taxon>Malvoideae</taxon>
        <taxon>Hibiscus</taxon>
    </lineage>
</organism>
<dbReference type="Proteomes" id="UP001472677">
    <property type="component" value="Unassembled WGS sequence"/>
</dbReference>
<reference evidence="1 2" key="1">
    <citation type="journal article" date="2024" name="G3 (Bethesda)">
        <title>Genome assembly of Hibiscus sabdariffa L. provides insights into metabolisms of medicinal natural products.</title>
        <authorList>
            <person name="Kim T."/>
        </authorList>
    </citation>
    <scope>NUCLEOTIDE SEQUENCE [LARGE SCALE GENOMIC DNA]</scope>
    <source>
        <strain evidence="1">TK-2024</strain>
        <tissue evidence="1">Old leaves</tissue>
    </source>
</reference>
<dbReference type="EMBL" id="JBBPBM010000001">
    <property type="protein sequence ID" value="KAK8600931.1"/>
    <property type="molecule type" value="Genomic_DNA"/>
</dbReference>